<dbReference type="Proteomes" id="UP000561045">
    <property type="component" value="Unassembled WGS sequence"/>
</dbReference>
<evidence type="ECO:0000256" key="1">
    <source>
        <dbReference type="SAM" id="MobiDB-lite"/>
    </source>
</evidence>
<keyword evidence="3" id="KW-1185">Reference proteome</keyword>
<proteinExistence type="predicted"/>
<dbReference type="EMBL" id="JACIET010000002">
    <property type="protein sequence ID" value="MBB4014377.1"/>
    <property type="molecule type" value="Genomic_DNA"/>
</dbReference>
<gene>
    <name evidence="2" type="ORF">GGR36_003723</name>
</gene>
<reference evidence="2 3" key="1">
    <citation type="submission" date="2020-08" db="EMBL/GenBank/DDBJ databases">
        <title>Genomic Encyclopedia of Type Strains, Phase IV (KMG-IV): sequencing the most valuable type-strain genomes for metagenomic binning, comparative biology and taxonomic classification.</title>
        <authorList>
            <person name="Goeker M."/>
        </authorList>
    </citation>
    <scope>NUCLEOTIDE SEQUENCE [LARGE SCALE GENOMIC DNA]</scope>
    <source>
        <strain evidence="2 3">DSM 106739</strain>
    </source>
</reference>
<dbReference type="InterPro" id="IPR050026">
    <property type="entry name" value="PHA_gran_PhaM_N"/>
</dbReference>
<evidence type="ECO:0000313" key="3">
    <source>
        <dbReference type="Proteomes" id="UP000561045"/>
    </source>
</evidence>
<dbReference type="RefSeq" id="WP_183636319.1">
    <property type="nucleotide sequence ID" value="NZ_BAABLE010000005.1"/>
</dbReference>
<comment type="caution">
    <text evidence="2">The sequence shown here is derived from an EMBL/GenBank/DDBJ whole genome shotgun (WGS) entry which is preliminary data.</text>
</comment>
<sequence>MSSEHTMQDPLEFMKNLWGQMGFALPGMVAPTLDVGELEKRITDMKAVEGWLKMNLSMLQTTIQGLEMQRATLAAMQAMSDSARAAAAAASSRAEQATAEAPAGEAPQAQQSNPFNPASLWPWNLVQTARQAEETPPEEASQAPRKGRARRTADKP</sequence>
<accession>A0A840BVN5</accession>
<dbReference type="NCBIfam" id="NF043076">
    <property type="entry name" value="PHA_gran_PhaM"/>
    <property type="match status" value="1"/>
</dbReference>
<dbReference type="AlphaFoldDB" id="A0A840BVN5"/>
<name>A0A840BVN5_9RHOO</name>
<organism evidence="2 3">
    <name type="scientific">Niveibacterium umoris</name>
    <dbReference type="NCBI Taxonomy" id="1193620"/>
    <lineage>
        <taxon>Bacteria</taxon>
        <taxon>Pseudomonadati</taxon>
        <taxon>Pseudomonadota</taxon>
        <taxon>Betaproteobacteria</taxon>
        <taxon>Rhodocyclales</taxon>
        <taxon>Rhodocyclaceae</taxon>
        <taxon>Niveibacterium</taxon>
    </lineage>
</organism>
<feature type="compositionally biased region" description="Low complexity" evidence="1">
    <location>
        <begin position="81"/>
        <end position="111"/>
    </location>
</feature>
<feature type="region of interest" description="Disordered" evidence="1">
    <location>
        <begin position="81"/>
        <end position="156"/>
    </location>
</feature>
<evidence type="ECO:0000313" key="2">
    <source>
        <dbReference type="EMBL" id="MBB4014377.1"/>
    </source>
</evidence>
<protein>
    <submittedName>
        <fullName evidence="2">Uncharacterized protein</fullName>
    </submittedName>
</protein>